<evidence type="ECO:0000313" key="14">
    <source>
        <dbReference type="EMBL" id="MTH61919.1"/>
    </source>
</evidence>
<dbReference type="Gene3D" id="3.40.50.12780">
    <property type="entry name" value="N-terminal domain of ligase-like"/>
    <property type="match status" value="1"/>
</dbReference>
<dbReference type="InterPro" id="IPR050237">
    <property type="entry name" value="ATP-dep_AMP-bd_enzyme"/>
</dbReference>
<dbReference type="PROSITE" id="PS00455">
    <property type="entry name" value="AMP_BINDING"/>
    <property type="match status" value="1"/>
</dbReference>
<organism evidence="14 15">
    <name type="scientific">Paracoccus litorisediminis</name>
    <dbReference type="NCBI Taxonomy" id="2006130"/>
    <lineage>
        <taxon>Bacteria</taxon>
        <taxon>Pseudomonadati</taxon>
        <taxon>Pseudomonadota</taxon>
        <taxon>Alphaproteobacteria</taxon>
        <taxon>Rhodobacterales</taxon>
        <taxon>Paracoccaceae</taxon>
        <taxon>Paracoccus</taxon>
    </lineage>
</organism>
<dbReference type="Pfam" id="PF13193">
    <property type="entry name" value="AMP-binding_C"/>
    <property type="match status" value="1"/>
</dbReference>
<dbReference type="EMBL" id="WMIG01000022">
    <property type="protein sequence ID" value="MTH61919.1"/>
    <property type="molecule type" value="Genomic_DNA"/>
</dbReference>
<dbReference type="SUPFAM" id="SSF56801">
    <property type="entry name" value="Acetyl-CoA synthetase-like"/>
    <property type="match status" value="1"/>
</dbReference>
<dbReference type="InterPro" id="IPR020845">
    <property type="entry name" value="AMP-binding_CS"/>
</dbReference>
<evidence type="ECO:0000259" key="12">
    <source>
        <dbReference type="Pfam" id="PF00501"/>
    </source>
</evidence>
<keyword evidence="5" id="KW-0547">Nucleotide-binding</keyword>
<dbReference type="CDD" id="cd05936">
    <property type="entry name" value="FC-FACS_FadD_like"/>
    <property type="match status" value="1"/>
</dbReference>
<sequence length="559" mass="59947">MASALIRNVPYRDGEDILSKPWIRAYGDAIPHEIVTDSQASVVALLDQAAQTYGDLPALECFGQTMTYAEVDGQGRAFAAWLQHKLGVQPGERIALMCPNIFAFPIAMYGIIRAGAVQVNVNPLYTPRELLHQLNDAGVQTIVIYGGATPTLAEILDQTQIRNIVTVNPGDGAGLDLPSPPIDPRITAIRFADALAQGAALRLDPVALASGDNLFLQYTGGTTGLSKGAILTHGNLVANTRQFRAILPEACDPGREVLVLALPLYHIFGLMQLLTFTAIGAKAVLIPNPRDGDRFIDAIRHAKFSVIPGVNTLFQALMAHPRFNEIDLSGYKVAIGGGAAVIPATSEQWKALTGHHIKEAYGLSETSPLLCINPMSVTDFTGSCGLPVPSSEVMLLDDAGQPAAPGSAGEICCRGPQVTKGYWNRDADSAASFTPDGFFRTGDIGYFTEAGFLKIIDRKKDMVLVSGFNVYPNEIEAVVTACPGIAECACIGVPDPKTGEALRIYAVKLAGAELTEEQVIAHCRKEMTSYKVPRQIVFLDALPKSNVGKILRRELRDRA</sequence>
<comment type="cofactor">
    <cofactor evidence="1">
        <name>Mg(2+)</name>
        <dbReference type="ChEBI" id="CHEBI:18420"/>
    </cofactor>
</comment>
<comment type="subcellular location">
    <subcellularLocation>
        <location evidence="2">Membrane</location>
        <topology evidence="2">Peripheral membrane protein</topology>
    </subcellularLocation>
</comment>
<keyword evidence="6" id="KW-0067">ATP-binding</keyword>
<dbReference type="Proteomes" id="UP000449846">
    <property type="component" value="Unassembled WGS sequence"/>
</dbReference>
<dbReference type="GO" id="GO:0005524">
    <property type="term" value="F:ATP binding"/>
    <property type="evidence" value="ECO:0007669"/>
    <property type="project" value="UniProtKB-KW"/>
</dbReference>
<dbReference type="GO" id="GO:0004467">
    <property type="term" value="F:long-chain fatty acid-CoA ligase activity"/>
    <property type="evidence" value="ECO:0007669"/>
    <property type="project" value="UniProtKB-EC"/>
</dbReference>
<evidence type="ECO:0000313" key="15">
    <source>
        <dbReference type="Proteomes" id="UP000449846"/>
    </source>
</evidence>
<keyword evidence="8" id="KW-0472">Membrane</keyword>
<evidence type="ECO:0000256" key="11">
    <source>
        <dbReference type="ARBA" id="ARBA00042773"/>
    </source>
</evidence>
<name>A0A844HRY2_9RHOB</name>
<evidence type="ECO:0000256" key="7">
    <source>
        <dbReference type="ARBA" id="ARBA00022842"/>
    </source>
</evidence>
<dbReference type="PANTHER" id="PTHR43767:SF8">
    <property type="entry name" value="LONG-CHAIN-FATTY-ACID--COA LIGASE"/>
    <property type="match status" value="1"/>
</dbReference>
<evidence type="ECO:0000256" key="5">
    <source>
        <dbReference type="ARBA" id="ARBA00022741"/>
    </source>
</evidence>
<dbReference type="AlphaFoldDB" id="A0A844HRY2"/>
<dbReference type="InterPro" id="IPR025110">
    <property type="entry name" value="AMP-bd_C"/>
</dbReference>
<accession>A0A844HRY2</accession>
<dbReference type="InterPro" id="IPR045851">
    <property type="entry name" value="AMP-bd_C_sf"/>
</dbReference>
<feature type="domain" description="AMP-dependent synthetase/ligase" evidence="12">
    <location>
        <begin position="47"/>
        <end position="423"/>
    </location>
</feature>
<keyword evidence="4" id="KW-0436">Ligase</keyword>
<evidence type="ECO:0000259" key="13">
    <source>
        <dbReference type="Pfam" id="PF13193"/>
    </source>
</evidence>
<evidence type="ECO:0000256" key="8">
    <source>
        <dbReference type="ARBA" id="ARBA00023136"/>
    </source>
</evidence>
<dbReference type="FunFam" id="3.30.300.30:FF:000006">
    <property type="entry name" value="Long-chain-fatty-acid--CoA ligase FadD"/>
    <property type="match status" value="1"/>
</dbReference>
<evidence type="ECO:0000256" key="3">
    <source>
        <dbReference type="ARBA" id="ARBA00005005"/>
    </source>
</evidence>
<dbReference type="EC" id="6.2.1.3" evidence="9"/>
<keyword evidence="7" id="KW-0460">Magnesium</keyword>
<evidence type="ECO:0000256" key="10">
    <source>
        <dbReference type="ARBA" id="ARBA00039545"/>
    </source>
</evidence>
<reference evidence="14 15" key="1">
    <citation type="submission" date="2019-11" db="EMBL/GenBank/DDBJ databases">
        <authorList>
            <person name="Dong K."/>
        </authorList>
    </citation>
    <scope>NUCLEOTIDE SEQUENCE [LARGE SCALE GENOMIC DNA]</scope>
    <source>
        <strain evidence="14 15">NBRC 112902</strain>
    </source>
</reference>
<evidence type="ECO:0000256" key="4">
    <source>
        <dbReference type="ARBA" id="ARBA00022598"/>
    </source>
</evidence>
<dbReference type="InterPro" id="IPR042099">
    <property type="entry name" value="ANL_N_sf"/>
</dbReference>
<evidence type="ECO:0000256" key="9">
    <source>
        <dbReference type="ARBA" id="ARBA00026121"/>
    </source>
</evidence>
<evidence type="ECO:0000256" key="1">
    <source>
        <dbReference type="ARBA" id="ARBA00001946"/>
    </source>
</evidence>
<evidence type="ECO:0000256" key="6">
    <source>
        <dbReference type="ARBA" id="ARBA00022840"/>
    </source>
</evidence>
<gene>
    <name evidence="14" type="ORF">GL300_22235</name>
</gene>
<dbReference type="Gene3D" id="3.30.300.30">
    <property type="match status" value="1"/>
</dbReference>
<dbReference type="OrthoDB" id="9803968at2"/>
<dbReference type="InterPro" id="IPR000873">
    <property type="entry name" value="AMP-dep_synth/lig_dom"/>
</dbReference>
<comment type="caution">
    <text evidence="14">The sequence shown here is derived from an EMBL/GenBank/DDBJ whole genome shotgun (WGS) entry which is preliminary data.</text>
</comment>
<comment type="pathway">
    <text evidence="3">Lipid metabolism; fatty acid beta-oxidation.</text>
</comment>
<dbReference type="Pfam" id="PF00501">
    <property type="entry name" value="AMP-binding"/>
    <property type="match status" value="1"/>
</dbReference>
<dbReference type="GO" id="GO:0016020">
    <property type="term" value="C:membrane"/>
    <property type="evidence" value="ECO:0007669"/>
    <property type="project" value="UniProtKB-SubCell"/>
</dbReference>
<feature type="domain" description="AMP-binding enzyme C-terminal" evidence="13">
    <location>
        <begin position="474"/>
        <end position="549"/>
    </location>
</feature>
<protein>
    <recommendedName>
        <fullName evidence="10">Long-chain-fatty-acid--CoA ligase</fullName>
        <ecNumber evidence="9">6.2.1.3</ecNumber>
    </recommendedName>
    <alternativeName>
        <fullName evidence="11">Long-chain acyl-CoA synthetase</fullName>
    </alternativeName>
</protein>
<evidence type="ECO:0000256" key="2">
    <source>
        <dbReference type="ARBA" id="ARBA00004170"/>
    </source>
</evidence>
<proteinExistence type="predicted"/>
<keyword evidence="15" id="KW-1185">Reference proteome</keyword>
<dbReference type="PANTHER" id="PTHR43767">
    <property type="entry name" value="LONG-CHAIN-FATTY-ACID--COA LIGASE"/>
    <property type="match status" value="1"/>
</dbReference>